<dbReference type="PANTHER" id="PTHR20854">
    <property type="entry name" value="INOSITOL MONOPHOSPHATASE"/>
    <property type="match status" value="1"/>
</dbReference>
<comment type="similarity">
    <text evidence="1">Belongs to the inositol monophosphatase superfamily.</text>
</comment>
<evidence type="ECO:0000256" key="1">
    <source>
        <dbReference type="ARBA" id="ARBA00009759"/>
    </source>
</evidence>
<dbReference type="KEGG" id="wca:WEOB_322"/>
<evidence type="ECO:0000256" key="2">
    <source>
        <dbReference type="PIRSR" id="PIRSR600760-2"/>
    </source>
</evidence>
<gene>
    <name evidence="3" type="primary">suhB</name>
    <name evidence="3" type="ORF">WEOB_322</name>
</gene>
<dbReference type="RefSeq" id="WP_281263799.1">
    <property type="nucleotide sequence ID" value="NZ_LN774881.1"/>
</dbReference>
<dbReference type="EMBL" id="LN774881">
    <property type="protein sequence ID" value="CEN32258.1"/>
    <property type="molecule type" value="Genomic_DNA"/>
</dbReference>
<keyword evidence="4" id="KW-1185">Reference proteome</keyword>
<dbReference type="GO" id="GO:0007165">
    <property type="term" value="P:signal transduction"/>
    <property type="evidence" value="ECO:0007669"/>
    <property type="project" value="TreeGrafter"/>
</dbReference>
<comment type="cofactor">
    <cofactor evidence="2">
        <name>Mg(2+)</name>
        <dbReference type="ChEBI" id="CHEBI:18420"/>
    </cofactor>
</comment>
<feature type="binding site" evidence="2">
    <location>
        <position position="67"/>
    </location>
    <ligand>
        <name>Mg(2+)</name>
        <dbReference type="ChEBI" id="CHEBI:18420"/>
        <label>1</label>
        <note>catalytic</note>
    </ligand>
</feature>
<accession>A0A0H5BX15</accession>
<dbReference type="Gene3D" id="3.40.190.80">
    <property type="match status" value="1"/>
</dbReference>
<dbReference type="AlphaFoldDB" id="A0A0H5BX15"/>
<sequence>MHPLLNIAIHSANIAGKFIIKYYNNYSFIKNTKNKNKKSFNKIKNETTKLIINTIHKFYPKHIILHEKDTIIKTKKIKNKIYWILNPINGKQNFIKNFLYFTISIFVYINNKIEISVIYEPICNELFTCIRGRGAQLNGYRIRTSEKHNLQEANLAINLCLQETYFTQYINIIKKLFYTKYAIEFRCIGSTILELAYTASGKIDVFFQQVSNPIKYLGPILLIQESGGIVTDFSGNKNYLISGKIIAGNPYIVESILNIINKN</sequence>
<dbReference type="STRING" id="1594731.WEOB_322"/>
<dbReference type="Proteomes" id="UP000242753">
    <property type="component" value="Chromosome I"/>
</dbReference>
<dbReference type="InterPro" id="IPR000760">
    <property type="entry name" value="Inositol_monophosphatase-like"/>
</dbReference>
<dbReference type="Pfam" id="PF00459">
    <property type="entry name" value="Inositol_P"/>
    <property type="match status" value="1"/>
</dbReference>
<feature type="binding site" evidence="2">
    <location>
        <position position="88"/>
    </location>
    <ligand>
        <name>Mg(2+)</name>
        <dbReference type="ChEBI" id="CHEBI:18420"/>
        <label>1</label>
        <note>catalytic</note>
    </ligand>
</feature>
<reference evidence="4" key="1">
    <citation type="submission" date="2015-01" db="EMBL/GenBank/DDBJ databases">
        <authorList>
            <person name="Manzano-Marin A."/>
            <person name="Manzano-Marin A."/>
        </authorList>
    </citation>
    <scope>NUCLEOTIDE SEQUENCE [LARGE SCALE GENOMIC DNA]</scope>
    <source>
        <strain evidence="4">obscurior</strain>
    </source>
</reference>
<dbReference type="GO" id="GO:0008934">
    <property type="term" value="F:inositol monophosphate 1-phosphatase activity"/>
    <property type="evidence" value="ECO:0007669"/>
    <property type="project" value="TreeGrafter"/>
</dbReference>
<dbReference type="GO" id="GO:0006020">
    <property type="term" value="P:inositol metabolic process"/>
    <property type="evidence" value="ECO:0007669"/>
    <property type="project" value="TreeGrafter"/>
</dbReference>
<organism evidence="3 4">
    <name type="scientific">Candidatus Westeberhardia cardiocondylae</name>
    <dbReference type="NCBI Taxonomy" id="1594731"/>
    <lineage>
        <taxon>Bacteria</taxon>
        <taxon>Pseudomonadati</taxon>
        <taxon>Pseudomonadota</taxon>
        <taxon>Gammaproteobacteria</taxon>
        <taxon>Enterobacterales</taxon>
        <taxon>Enterobacteriaceae</taxon>
        <taxon>ant endosymbionts</taxon>
        <taxon>Candidatus Westeberhardia</taxon>
    </lineage>
</organism>
<keyword evidence="2" id="KW-0460">Magnesium</keyword>
<dbReference type="SUPFAM" id="SSF56655">
    <property type="entry name" value="Carbohydrate phosphatase"/>
    <property type="match status" value="1"/>
</dbReference>
<name>A0A0H5BX15_9ENTR</name>
<protein>
    <submittedName>
        <fullName evidence="3">Inositol-1-monophosphatase</fullName>
    </submittedName>
</protein>
<proteinExistence type="inferred from homology"/>
<dbReference type="GO" id="GO:0046872">
    <property type="term" value="F:metal ion binding"/>
    <property type="evidence" value="ECO:0007669"/>
    <property type="project" value="UniProtKB-KW"/>
</dbReference>
<evidence type="ECO:0000313" key="4">
    <source>
        <dbReference type="Proteomes" id="UP000242753"/>
    </source>
</evidence>
<dbReference type="PRINTS" id="PR00377">
    <property type="entry name" value="IMPHPHTASES"/>
</dbReference>
<dbReference type="PANTHER" id="PTHR20854:SF4">
    <property type="entry name" value="INOSITOL-1-MONOPHOSPHATASE-RELATED"/>
    <property type="match status" value="1"/>
</dbReference>
<keyword evidence="2" id="KW-0479">Metal-binding</keyword>
<dbReference type="PATRIC" id="fig|1594731.3.peg.299"/>
<dbReference type="Gene3D" id="3.30.540.10">
    <property type="entry name" value="Fructose-1,6-Bisphosphatase, subunit A, domain 1"/>
    <property type="match status" value="1"/>
</dbReference>
<evidence type="ECO:0000313" key="3">
    <source>
        <dbReference type="EMBL" id="CEN32258.1"/>
    </source>
</evidence>